<evidence type="ECO:0000256" key="5">
    <source>
        <dbReference type="ARBA" id="ARBA00022989"/>
    </source>
</evidence>
<dbReference type="EMBL" id="QEKK01000004">
    <property type="protein sequence ID" value="PVY58672.1"/>
    <property type="molecule type" value="Genomic_DNA"/>
</dbReference>
<dbReference type="CDD" id="cd01127">
    <property type="entry name" value="TrwB_TraG_TraD_VirD4"/>
    <property type="match status" value="1"/>
</dbReference>
<comment type="similarity">
    <text evidence="2">Belongs to the VirD4/TraG family.</text>
</comment>
<evidence type="ECO:0000256" key="7">
    <source>
        <dbReference type="SAM" id="Phobius"/>
    </source>
</evidence>
<evidence type="ECO:0000256" key="1">
    <source>
        <dbReference type="ARBA" id="ARBA00004651"/>
    </source>
</evidence>
<organism evidence="8 9">
    <name type="scientific">Intestinimonas butyriciproducens</name>
    <dbReference type="NCBI Taxonomy" id="1297617"/>
    <lineage>
        <taxon>Bacteria</taxon>
        <taxon>Bacillati</taxon>
        <taxon>Bacillota</taxon>
        <taxon>Clostridia</taxon>
        <taxon>Eubacteriales</taxon>
        <taxon>Intestinimonas</taxon>
    </lineage>
</organism>
<evidence type="ECO:0000256" key="4">
    <source>
        <dbReference type="ARBA" id="ARBA00022692"/>
    </source>
</evidence>
<keyword evidence="4 7" id="KW-0812">Transmembrane</keyword>
<dbReference type="GO" id="GO:0005886">
    <property type="term" value="C:plasma membrane"/>
    <property type="evidence" value="ECO:0007669"/>
    <property type="project" value="UniProtKB-SubCell"/>
</dbReference>
<comment type="subcellular location">
    <subcellularLocation>
        <location evidence="1">Cell membrane</location>
        <topology evidence="1">Multi-pass membrane protein</topology>
    </subcellularLocation>
</comment>
<dbReference type="InterPro" id="IPR051539">
    <property type="entry name" value="T4SS-coupling_protein"/>
</dbReference>
<dbReference type="AlphaFoldDB" id="A0A2U1CCN6"/>
<evidence type="ECO:0000256" key="6">
    <source>
        <dbReference type="ARBA" id="ARBA00023136"/>
    </source>
</evidence>
<evidence type="ECO:0000256" key="3">
    <source>
        <dbReference type="ARBA" id="ARBA00022475"/>
    </source>
</evidence>
<accession>A0A2U1CCN6</accession>
<dbReference type="Gene3D" id="3.40.50.300">
    <property type="entry name" value="P-loop containing nucleotide triphosphate hydrolases"/>
    <property type="match status" value="1"/>
</dbReference>
<keyword evidence="6 7" id="KW-0472">Membrane</keyword>
<gene>
    <name evidence="8" type="ORF">C7373_104271</name>
</gene>
<dbReference type="InterPro" id="IPR003688">
    <property type="entry name" value="TraG/VirD4"/>
</dbReference>
<dbReference type="Pfam" id="PF02534">
    <property type="entry name" value="T4SS-DNA_transf"/>
    <property type="match status" value="1"/>
</dbReference>
<feature type="transmembrane region" description="Helical" evidence="7">
    <location>
        <begin position="26"/>
        <end position="47"/>
    </location>
</feature>
<dbReference type="PANTHER" id="PTHR37937:SF1">
    <property type="entry name" value="CONJUGATIVE TRANSFER: DNA TRANSPORT"/>
    <property type="match status" value="1"/>
</dbReference>
<reference evidence="8 9" key="1">
    <citation type="submission" date="2018-04" db="EMBL/GenBank/DDBJ databases">
        <title>Genomic Encyclopedia of Type Strains, Phase IV (KMG-IV): sequencing the most valuable type-strain genomes for metagenomic binning, comparative biology and taxonomic classification.</title>
        <authorList>
            <person name="Goeker M."/>
        </authorList>
    </citation>
    <scope>NUCLEOTIDE SEQUENCE [LARGE SCALE GENOMIC DNA]</scope>
    <source>
        <strain evidence="8 9">DSM 26588</strain>
    </source>
</reference>
<dbReference type="PANTHER" id="PTHR37937">
    <property type="entry name" value="CONJUGATIVE TRANSFER: DNA TRANSPORT"/>
    <property type="match status" value="1"/>
</dbReference>
<dbReference type="NCBIfam" id="NF045973">
    <property type="entry name" value="conju_CD1115"/>
    <property type="match status" value="1"/>
</dbReference>
<dbReference type="Proteomes" id="UP000245778">
    <property type="component" value="Unassembled WGS sequence"/>
</dbReference>
<evidence type="ECO:0000313" key="9">
    <source>
        <dbReference type="Proteomes" id="UP000245778"/>
    </source>
</evidence>
<keyword evidence="5 7" id="KW-1133">Transmembrane helix</keyword>
<proteinExistence type="inferred from homology"/>
<dbReference type="InterPro" id="IPR027417">
    <property type="entry name" value="P-loop_NTPase"/>
</dbReference>
<keyword evidence="3" id="KW-1003">Cell membrane</keyword>
<name>A0A2U1CCN6_9FIRM</name>
<comment type="caution">
    <text evidence="8">The sequence shown here is derived from an EMBL/GenBank/DDBJ whole genome shotgun (WGS) entry which is preliminary data.</text>
</comment>
<sequence length="591" mass="66312">MECSAGLVFFMQEVMRLKKTSQTTDLVLALFLYIPVIWAALLIAQSLGGGLPELLSNLTAALEQPFQIQWTDKSLFSILVCTGAYLMGLCLYASGQGRTRYGEEHGSAAWGSPRQLNAQFRQKQNKILTRHVRLGLDTHKHRRSLNVLVIGGSGAAKTRGYVKPNILEANSNYVITDPKMEVLTATGGYLKRQGYDIRVLNLVDLSQSDGYNPFRYLRDEKDALKLVNTLIQATTPKGSHESDPFWSKSETALLQAIILMLFQEAPEYEQNFSMVLRVLEYAEVKEDDDEYVSPLDLLFRAMEYENPESVALRQYKVFKQAAGKTAKSILVSAAVRLAPFNLPQIKAVTDHDDMDLYTLGERKCALYAVIPDNDTTFTFLVSLLYSQIFQTLYYCADQIHHGALPCHVHFILDEAPSVNLPGLPRELATMRSRNISCSTIIQNMAQIKELYKDSWETIPGNSDTLLYLGGNEASTHKYISEALGKSTIDTKTHGQTKGRSGSYSTNFQISGRELLTPDEVRMLDNRYCILFIRGTRPVMDEKYELMEHPAIRYTMDGGGPPYIHHGTVEPPIPGKPLFQTDFDNEKENAAA</sequence>
<evidence type="ECO:0000313" key="8">
    <source>
        <dbReference type="EMBL" id="PVY58672.1"/>
    </source>
</evidence>
<dbReference type="SUPFAM" id="SSF52540">
    <property type="entry name" value="P-loop containing nucleoside triphosphate hydrolases"/>
    <property type="match status" value="1"/>
</dbReference>
<evidence type="ECO:0000256" key="2">
    <source>
        <dbReference type="ARBA" id="ARBA00008806"/>
    </source>
</evidence>
<protein>
    <submittedName>
        <fullName evidence="8">Type IV secretion system protein VirD4</fullName>
    </submittedName>
</protein>